<dbReference type="Proteomes" id="UP000598217">
    <property type="component" value="Unassembled WGS sequence"/>
</dbReference>
<evidence type="ECO:0000259" key="1">
    <source>
        <dbReference type="Pfam" id="PF13354"/>
    </source>
</evidence>
<accession>A0ABR9HKM4</accession>
<organism evidence="2 3">
    <name type="scientific">Nocardiopsis terrae</name>
    <dbReference type="NCBI Taxonomy" id="372655"/>
    <lineage>
        <taxon>Bacteria</taxon>
        <taxon>Bacillati</taxon>
        <taxon>Actinomycetota</taxon>
        <taxon>Actinomycetes</taxon>
        <taxon>Streptosporangiales</taxon>
        <taxon>Nocardiopsidaceae</taxon>
        <taxon>Nocardiopsis</taxon>
    </lineage>
</organism>
<evidence type="ECO:0000313" key="3">
    <source>
        <dbReference type="Proteomes" id="UP000598217"/>
    </source>
</evidence>
<gene>
    <name evidence="2" type="ORF">H4W79_003794</name>
</gene>
<proteinExistence type="predicted"/>
<reference evidence="2 3" key="1">
    <citation type="submission" date="2020-10" db="EMBL/GenBank/DDBJ databases">
        <title>Sequencing the genomes of 1000 actinobacteria strains.</title>
        <authorList>
            <person name="Klenk H.-P."/>
        </authorList>
    </citation>
    <scope>NUCLEOTIDE SEQUENCE [LARGE SCALE GENOMIC DNA]</scope>
    <source>
        <strain evidence="2 3">DSM 45157</strain>
    </source>
</reference>
<dbReference type="PANTHER" id="PTHR35333">
    <property type="entry name" value="BETA-LACTAMASE"/>
    <property type="match status" value="1"/>
</dbReference>
<dbReference type="Pfam" id="PF13354">
    <property type="entry name" value="Beta-lactamase2"/>
    <property type="match status" value="2"/>
</dbReference>
<keyword evidence="3" id="KW-1185">Reference proteome</keyword>
<dbReference type="SUPFAM" id="SSF56601">
    <property type="entry name" value="beta-lactamase/transpeptidase-like"/>
    <property type="match status" value="1"/>
</dbReference>
<sequence length="327" mass="35197">MPRRLPAEQRIRSSLTAILIALCMTFALPGALSANVVVLTPDTAFLNQLAAPAPLPLVPFEPVTAPPTGGTALHPERRAELSARIGDLEVEHGVRLGIAVQDLRTGTTFSHNPEQQFSTASVAKLTVLTMLLMHAAEEGRELTRDERFQTEQMIRYSDNSVTDGLYARMGFTDGFLRHAERLGFTNTDPNRYGTWGATLTTPADQLRLLRALYTGQGPLSADECAYARGLMEGVAPEQAWGVSAAADPGDTVGLKNGWTPRASNGGLWNINSVGYVTGPDREYLIAVLTDDHPDYFTGVALVEEAVAEVTGAIEDRPEHGGAGPHPR</sequence>
<dbReference type="RefSeq" id="WP_191274979.1">
    <property type="nucleotide sequence ID" value="NZ_BMXJ01000008.1"/>
</dbReference>
<protein>
    <submittedName>
        <fullName evidence="2">Beta-lactamase class A</fullName>
    </submittedName>
</protein>
<dbReference type="InterPro" id="IPR012338">
    <property type="entry name" value="Beta-lactam/transpept-like"/>
</dbReference>
<dbReference type="PANTHER" id="PTHR35333:SF3">
    <property type="entry name" value="BETA-LACTAMASE-TYPE TRANSPEPTIDASE FOLD CONTAINING PROTEIN"/>
    <property type="match status" value="1"/>
</dbReference>
<dbReference type="EMBL" id="JADBDY010000001">
    <property type="protein sequence ID" value="MBE1459580.1"/>
    <property type="molecule type" value="Genomic_DNA"/>
</dbReference>
<dbReference type="InterPro" id="IPR000871">
    <property type="entry name" value="Beta-lactam_class-A"/>
</dbReference>
<dbReference type="Gene3D" id="3.40.710.10">
    <property type="entry name" value="DD-peptidase/beta-lactamase superfamily"/>
    <property type="match status" value="1"/>
</dbReference>
<evidence type="ECO:0000313" key="2">
    <source>
        <dbReference type="EMBL" id="MBE1459580.1"/>
    </source>
</evidence>
<feature type="domain" description="Beta-lactamase class A catalytic" evidence="1">
    <location>
        <begin position="97"/>
        <end position="149"/>
    </location>
</feature>
<name>A0ABR9HKM4_9ACTN</name>
<dbReference type="InterPro" id="IPR045155">
    <property type="entry name" value="Beta-lactam_cat"/>
</dbReference>
<feature type="domain" description="Beta-lactamase class A catalytic" evidence="1">
    <location>
        <begin position="151"/>
        <end position="289"/>
    </location>
</feature>
<comment type="caution">
    <text evidence="2">The sequence shown here is derived from an EMBL/GenBank/DDBJ whole genome shotgun (WGS) entry which is preliminary data.</text>
</comment>